<name>A0A2M7P3T7_9BACT</name>
<dbReference type="Gene3D" id="3.40.50.720">
    <property type="entry name" value="NAD(P)-binding Rossmann-like Domain"/>
    <property type="match status" value="1"/>
</dbReference>
<evidence type="ECO:0000313" key="6">
    <source>
        <dbReference type="Proteomes" id="UP000231028"/>
    </source>
</evidence>
<comment type="caution">
    <text evidence="5">The sequence shown here is derived from an EMBL/GenBank/DDBJ whole genome shotgun (WGS) entry which is preliminary data.</text>
</comment>
<evidence type="ECO:0000256" key="1">
    <source>
        <dbReference type="ARBA" id="ARBA00006484"/>
    </source>
</evidence>
<dbReference type="PROSITE" id="PS00061">
    <property type="entry name" value="ADH_SHORT"/>
    <property type="match status" value="1"/>
</dbReference>
<evidence type="ECO:0000259" key="4">
    <source>
        <dbReference type="SMART" id="SM00822"/>
    </source>
</evidence>
<dbReference type="InterPro" id="IPR036291">
    <property type="entry name" value="NAD(P)-bd_dom_sf"/>
</dbReference>
<evidence type="ECO:0000256" key="2">
    <source>
        <dbReference type="ARBA" id="ARBA00023002"/>
    </source>
</evidence>
<keyword evidence="2" id="KW-0560">Oxidoreductase</keyword>
<dbReference type="InterPro" id="IPR057326">
    <property type="entry name" value="KR_dom"/>
</dbReference>
<dbReference type="PRINTS" id="PR00081">
    <property type="entry name" value="GDHRDH"/>
</dbReference>
<accession>A0A2M7P3T7</accession>
<dbReference type="InterPro" id="IPR002347">
    <property type="entry name" value="SDR_fam"/>
</dbReference>
<sequence length="249" mass="26884">MSKVVIITGASRGLGARLVQYFSDAQFSVVVNYNKNKTKAEEIAQRLMENGREVKAIKADVSKPCEVNAMIDMVLSSWGRIDVLINNAGVVNDNLLIKTSDNSWQEIITTNLSGTFICIQAVAEVMSKQCDGHIINISSISGIRGQKGQSAYAASKAGILGLTMSAAKELGEYNVRVNAVLPGYLLTDMGASAVKAKEQAKKMSVLHKLSSLDETASFIVNLSQMTGISGQVFSLDSRVCGWRTDFPIR</sequence>
<proteinExistence type="inferred from homology"/>
<dbReference type="SUPFAM" id="SSF51735">
    <property type="entry name" value="NAD(P)-binding Rossmann-fold domains"/>
    <property type="match status" value="1"/>
</dbReference>
<organism evidence="5 6">
    <name type="scientific">Candidatus Desantisbacteria bacterium CG_4_10_14_3_um_filter_40_18</name>
    <dbReference type="NCBI Taxonomy" id="1974544"/>
    <lineage>
        <taxon>Bacteria</taxon>
        <taxon>Candidatus Desantisiibacteriota</taxon>
    </lineage>
</organism>
<evidence type="ECO:0000313" key="5">
    <source>
        <dbReference type="EMBL" id="PIY20094.1"/>
    </source>
</evidence>
<dbReference type="EMBL" id="PFKI01000059">
    <property type="protein sequence ID" value="PIY20094.1"/>
    <property type="molecule type" value="Genomic_DNA"/>
</dbReference>
<dbReference type="GO" id="GO:0016616">
    <property type="term" value="F:oxidoreductase activity, acting on the CH-OH group of donors, NAD or NADP as acceptor"/>
    <property type="evidence" value="ECO:0007669"/>
    <property type="project" value="TreeGrafter"/>
</dbReference>
<gene>
    <name evidence="5" type="ORF">COZ13_01890</name>
</gene>
<dbReference type="PANTHER" id="PTHR42760">
    <property type="entry name" value="SHORT-CHAIN DEHYDROGENASES/REDUCTASES FAMILY MEMBER"/>
    <property type="match status" value="1"/>
</dbReference>
<dbReference type="FunFam" id="3.40.50.720:FF:000173">
    <property type="entry name" value="3-oxoacyl-[acyl-carrier protein] reductase"/>
    <property type="match status" value="1"/>
</dbReference>
<feature type="domain" description="Ketoreductase" evidence="4">
    <location>
        <begin position="3"/>
        <end position="197"/>
    </location>
</feature>
<dbReference type="Pfam" id="PF00106">
    <property type="entry name" value="adh_short"/>
    <property type="match status" value="1"/>
</dbReference>
<evidence type="ECO:0000256" key="3">
    <source>
        <dbReference type="RuleBase" id="RU000363"/>
    </source>
</evidence>
<dbReference type="PANTHER" id="PTHR42760:SF133">
    <property type="entry name" value="3-OXOACYL-[ACYL-CARRIER-PROTEIN] REDUCTASE"/>
    <property type="match status" value="1"/>
</dbReference>
<dbReference type="PRINTS" id="PR00080">
    <property type="entry name" value="SDRFAMILY"/>
</dbReference>
<dbReference type="AlphaFoldDB" id="A0A2M7P3T7"/>
<dbReference type="SMART" id="SM00822">
    <property type="entry name" value="PKS_KR"/>
    <property type="match status" value="1"/>
</dbReference>
<comment type="similarity">
    <text evidence="1 3">Belongs to the short-chain dehydrogenases/reductases (SDR) family.</text>
</comment>
<reference evidence="6" key="1">
    <citation type="submission" date="2017-09" db="EMBL/GenBank/DDBJ databases">
        <title>Depth-based differentiation of microbial function through sediment-hosted aquifers and enrichment of novel symbionts in the deep terrestrial subsurface.</title>
        <authorList>
            <person name="Probst A.J."/>
            <person name="Ladd B."/>
            <person name="Jarett J.K."/>
            <person name="Geller-Mcgrath D.E."/>
            <person name="Sieber C.M.K."/>
            <person name="Emerson J.B."/>
            <person name="Anantharaman K."/>
            <person name="Thomas B.C."/>
            <person name="Malmstrom R."/>
            <person name="Stieglmeier M."/>
            <person name="Klingl A."/>
            <person name="Woyke T."/>
            <person name="Ryan C.M."/>
            <person name="Banfield J.F."/>
        </authorList>
    </citation>
    <scope>NUCLEOTIDE SEQUENCE [LARGE SCALE GENOMIC DNA]</scope>
</reference>
<dbReference type="InterPro" id="IPR020904">
    <property type="entry name" value="Sc_DH/Rdtase_CS"/>
</dbReference>
<dbReference type="Proteomes" id="UP000231028">
    <property type="component" value="Unassembled WGS sequence"/>
</dbReference>
<protein>
    <submittedName>
        <fullName evidence="5">Beta-ketoacyl-ACP reductase</fullName>
    </submittedName>
</protein>